<keyword evidence="6" id="KW-0677">Repeat</keyword>
<dbReference type="SMART" id="SM00255">
    <property type="entry name" value="TIR"/>
    <property type="match status" value="1"/>
</dbReference>
<dbReference type="FunFam" id="3.80.10.10:FF:000082">
    <property type="entry name" value="Leucine-rich repeat-containing 24"/>
    <property type="match status" value="1"/>
</dbReference>
<keyword evidence="5 13" id="KW-0732">Signal</keyword>
<evidence type="ECO:0000256" key="10">
    <source>
        <dbReference type="ARBA" id="ARBA00023180"/>
    </source>
</evidence>
<comment type="subcellular location">
    <subcellularLocation>
        <location evidence="1">Membrane</location>
        <topology evidence="1">Single-pass membrane protein</topology>
    </subcellularLocation>
</comment>
<dbReference type="PRINTS" id="PR01537">
    <property type="entry name" value="INTRLKN1R1F"/>
</dbReference>
<evidence type="ECO:0000313" key="16">
    <source>
        <dbReference type="Proteomes" id="UP000678393"/>
    </source>
</evidence>
<sequence>MAVVISACDLMLLLLALLVVMTLSRHDVKAATFVSTPYNTTVDSNLDFICPIECMCYKTNETSGASGLWINCTVDYFSSHLTTLLNMVSSPLTGYAFFTCTRTATTGYDEPPPESFIWEGAFQTLGQLKALVFDHCKFRKISKNGFRGLGSLTQLIIRDAIISDLDPGLLTYLPQLDTLEISNSLLTHLFPVCTAGHLRVLNISRNNFLSLENAGLNCPDGSASLETLDINSNLLTEIPDWLDQSLPHLHHLGIADNYISKTEESPFQNLQKLTFLDISINSLTSISSKFFKGCPNLLILGLAGNRLSTLPRSLLANLSVLQQFEIGEMNLNDDVWMELAELRQLVHLNMSGNELTSVNTDVMSQFLRLQYCYLDHNKINLLPKTAFEYQLNLNTLDLSFNEIPEIPLGAFRKQHVLKHLFVHHNQITSVGYEAFHQLKDLITFDFSYNKITSLPPKVFYELANVTYFDLSSNNLSQIDNDLFSRTLHITHLNLSHNSLVEMTPVNQLLHLFTLDVSHNKISILNQAFLLDLHHLVTFNISHNELKTLPVKLFKGCENLRIIDLSYNSIKLLDEATFYNAAHVQTIILSDNDLTDLGTVFSGLKDLETLDLSFNSITKILRGQIPHMIKTIDLSHNKITLISAHTFKSLSRIRTVDLSGNRLTSLNRMDVEIAFNLGYIPVFKIQFNPFVCDCKLGWLKDWSSGMLKDMMTLPDFVLGFGLDCSSPFYGDRQNLQQLPRSEFLCPYSSHCEESCMCCDYACYCKYVCPAACQCYIGDDFWHVHHVLCNSANLTAVPAGLPEGATDLRLDGNNIPVLPKHAFLALKLVGNLYLNHSQIQAIENNTFRGLKSVKRLFLNDNHLTVIYSVTFQGLESLEEVYLNNNDIHTFDVQALFAPATLNLINLQNNALLTISLTDLFNFTNRSLDNSAKTKLYLSGNHWSCDLDFACRFLSFVQKNSEFIGDVSFIECIPPVDSEQSFYTHRQSLMLTDLQPELCIHNQTIYENITRHSTEAPAAASEIYALIAACIIIVFALALLIVAYTNRHFLQVVCFTRFGLRVFKMAKASDDNERPYDAFISYSNKDEDFVIRQLAPRLENGDKKFKLCVHYRDFPVGACIAETIVRSVEASKRTILVVSDNFLDSEWCRFEFQTAHQQVLNERRNRVILILLHDLDSDKLDSTLKVYMRTRTYLKYDDPWFWEKLLFAMPDIRQRKPKLQAGGNDHRHLDKLTIDSRFSGNPEYQSTRNVSSGETIHNDLYEIPVLESPNGHYQLANSISCSTHTNSAYHNSDISDGTTSYHNGSVNGSCCHYEEVGPGCSSNQSTPQKQIGTPPPVPSIPKEGFVPRQKLLTLKV</sequence>
<dbReference type="InterPro" id="IPR000157">
    <property type="entry name" value="TIR_dom"/>
</dbReference>
<keyword evidence="4 12" id="KW-0812">Transmembrane</keyword>
<dbReference type="Gene3D" id="3.40.50.10140">
    <property type="entry name" value="Toll/interleukin-1 receptor homology (TIR) domain"/>
    <property type="match status" value="1"/>
</dbReference>
<dbReference type="OrthoDB" id="2015831at2759"/>
<evidence type="ECO:0000256" key="3">
    <source>
        <dbReference type="ARBA" id="ARBA00022614"/>
    </source>
</evidence>
<dbReference type="Pfam" id="PF13855">
    <property type="entry name" value="LRR_8"/>
    <property type="match status" value="5"/>
</dbReference>
<dbReference type="Proteomes" id="UP000678393">
    <property type="component" value="Unassembled WGS sequence"/>
</dbReference>
<dbReference type="Pfam" id="PF13676">
    <property type="entry name" value="TIR_2"/>
    <property type="match status" value="1"/>
</dbReference>
<keyword evidence="9" id="KW-0675">Receptor</keyword>
<evidence type="ECO:0000256" key="8">
    <source>
        <dbReference type="ARBA" id="ARBA00023136"/>
    </source>
</evidence>
<dbReference type="InterPro" id="IPR001611">
    <property type="entry name" value="Leu-rich_rpt"/>
</dbReference>
<evidence type="ECO:0000256" key="13">
    <source>
        <dbReference type="SAM" id="SignalP"/>
    </source>
</evidence>
<evidence type="ECO:0000256" key="12">
    <source>
        <dbReference type="SAM" id="Phobius"/>
    </source>
</evidence>
<dbReference type="GO" id="GO:0038023">
    <property type="term" value="F:signaling receptor activity"/>
    <property type="evidence" value="ECO:0007669"/>
    <property type="project" value="TreeGrafter"/>
</dbReference>
<dbReference type="SMART" id="SM00364">
    <property type="entry name" value="LRR_BAC"/>
    <property type="match status" value="4"/>
</dbReference>
<feature type="signal peptide" evidence="13">
    <location>
        <begin position="1"/>
        <end position="24"/>
    </location>
</feature>
<organism evidence="15 16">
    <name type="scientific">Candidula unifasciata</name>
    <dbReference type="NCBI Taxonomy" id="100452"/>
    <lineage>
        <taxon>Eukaryota</taxon>
        <taxon>Metazoa</taxon>
        <taxon>Spiralia</taxon>
        <taxon>Lophotrochozoa</taxon>
        <taxon>Mollusca</taxon>
        <taxon>Gastropoda</taxon>
        <taxon>Heterobranchia</taxon>
        <taxon>Euthyneura</taxon>
        <taxon>Panpulmonata</taxon>
        <taxon>Eupulmonata</taxon>
        <taxon>Stylommatophora</taxon>
        <taxon>Helicina</taxon>
        <taxon>Helicoidea</taxon>
        <taxon>Geomitridae</taxon>
        <taxon>Candidula</taxon>
    </lineage>
</organism>
<keyword evidence="10" id="KW-0325">Glycoprotein</keyword>
<keyword evidence="16" id="KW-1185">Reference proteome</keyword>
<name>A0A8S3ZSX3_9EUPU</name>
<evidence type="ECO:0000256" key="11">
    <source>
        <dbReference type="SAM" id="MobiDB-lite"/>
    </source>
</evidence>
<dbReference type="InterPro" id="IPR035897">
    <property type="entry name" value="Toll_tir_struct_dom_sf"/>
</dbReference>
<dbReference type="SUPFAM" id="SSF52058">
    <property type="entry name" value="L domain-like"/>
    <property type="match status" value="3"/>
</dbReference>
<feature type="region of interest" description="Disordered" evidence="11">
    <location>
        <begin position="1314"/>
        <end position="1341"/>
    </location>
</feature>
<dbReference type="SUPFAM" id="SSF52200">
    <property type="entry name" value="Toll/Interleukin receptor TIR domain"/>
    <property type="match status" value="1"/>
</dbReference>
<proteinExistence type="inferred from homology"/>
<dbReference type="PROSITE" id="PS50104">
    <property type="entry name" value="TIR"/>
    <property type="match status" value="1"/>
</dbReference>
<feature type="domain" description="TIR" evidence="14">
    <location>
        <begin position="1071"/>
        <end position="1206"/>
    </location>
</feature>
<evidence type="ECO:0000256" key="9">
    <source>
        <dbReference type="ARBA" id="ARBA00023170"/>
    </source>
</evidence>
<comment type="similarity">
    <text evidence="2">Belongs to the Toll-like receptor family.</text>
</comment>
<dbReference type="GO" id="GO:0007165">
    <property type="term" value="P:signal transduction"/>
    <property type="evidence" value="ECO:0007669"/>
    <property type="project" value="InterPro"/>
</dbReference>
<feature type="chain" id="PRO_5035829573" description="TIR domain-containing protein" evidence="13">
    <location>
        <begin position="25"/>
        <end position="1353"/>
    </location>
</feature>
<evidence type="ECO:0000256" key="2">
    <source>
        <dbReference type="ARBA" id="ARBA00009634"/>
    </source>
</evidence>
<dbReference type="SMART" id="SM00369">
    <property type="entry name" value="LRR_TYP"/>
    <property type="match status" value="21"/>
</dbReference>
<evidence type="ECO:0000259" key="14">
    <source>
        <dbReference type="PROSITE" id="PS50104"/>
    </source>
</evidence>
<dbReference type="FunFam" id="3.80.10.10:FF:001164">
    <property type="entry name" value="GH01279p"/>
    <property type="match status" value="1"/>
</dbReference>
<evidence type="ECO:0000256" key="4">
    <source>
        <dbReference type="ARBA" id="ARBA00022692"/>
    </source>
</evidence>
<evidence type="ECO:0000256" key="6">
    <source>
        <dbReference type="ARBA" id="ARBA00022737"/>
    </source>
</evidence>
<dbReference type="FunFam" id="3.40.50.10140:FF:000021">
    <property type="entry name" value="Toll receptor 13"/>
    <property type="match status" value="1"/>
</dbReference>
<reference evidence="15" key="1">
    <citation type="submission" date="2021-04" db="EMBL/GenBank/DDBJ databases">
        <authorList>
            <consortium name="Molecular Ecology Group"/>
        </authorList>
    </citation>
    <scope>NUCLEOTIDE SEQUENCE</scope>
</reference>
<evidence type="ECO:0000256" key="1">
    <source>
        <dbReference type="ARBA" id="ARBA00004167"/>
    </source>
</evidence>
<dbReference type="PANTHER" id="PTHR24365:SF541">
    <property type="entry name" value="PROTEIN TOLL-RELATED"/>
    <property type="match status" value="1"/>
</dbReference>
<keyword evidence="8 12" id="KW-0472">Membrane</keyword>
<dbReference type="SMART" id="SM00365">
    <property type="entry name" value="LRR_SD22"/>
    <property type="match status" value="8"/>
</dbReference>
<feature type="transmembrane region" description="Helical" evidence="12">
    <location>
        <begin position="1020"/>
        <end position="1041"/>
    </location>
</feature>
<keyword evidence="3" id="KW-0433">Leucine-rich repeat</keyword>
<dbReference type="GO" id="GO:0005886">
    <property type="term" value="C:plasma membrane"/>
    <property type="evidence" value="ECO:0007669"/>
    <property type="project" value="TreeGrafter"/>
</dbReference>
<dbReference type="InterPro" id="IPR032675">
    <property type="entry name" value="LRR_dom_sf"/>
</dbReference>
<dbReference type="Gene3D" id="3.80.10.10">
    <property type="entry name" value="Ribonuclease Inhibitor"/>
    <property type="match status" value="5"/>
</dbReference>
<protein>
    <recommendedName>
        <fullName evidence="14">TIR domain-containing protein</fullName>
    </recommendedName>
</protein>
<dbReference type="PANTHER" id="PTHR24365">
    <property type="entry name" value="TOLL-LIKE RECEPTOR"/>
    <property type="match status" value="1"/>
</dbReference>
<evidence type="ECO:0000256" key="7">
    <source>
        <dbReference type="ARBA" id="ARBA00022989"/>
    </source>
</evidence>
<keyword evidence="7 12" id="KW-1133">Transmembrane helix</keyword>
<dbReference type="InterPro" id="IPR003591">
    <property type="entry name" value="Leu-rich_rpt_typical-subtyp"/>
</dbReference>
<feature type="compositionally biased region" description="Polar residues" evidence="11">
    <location>
        <begin position="1317"/>
        <end position="1328"/>
    </location>
</feature>
<accession>A0A8S3ZSX3</accession>
<comment type="caution">
    <text evidence="15">The sequence shown here is derived from an EMBL/GenBank/DDBJ whole genome shotgun (WGS) entry which is preliminary data.</text>
</comment>
<dbReference type="PROSITE" id="PS51450">
    <property type="entry name" value="LRR"/>
    <property type="match status" value="3"/>
</dbReference>
<dbReference type="EMBL" id="CAJHNH020005523">
    <property type="protein sequence ID" value="CAG5132609.1"/>
    <property type="molecule type" value="Genomic_DNA"/>
</dbReference>
<evidence type="ECO:0000313" key="15">
    <source>
        <dbReference type="EMBL" id="CAG5132609.1"/>
    </source>
</evidence>
<gene>
    <name evidence="15" type="ORF">CUNI_LOCUS18167</name>
</gene>
<evidence type="ECO:0000256" key="5">
    <source>
        <dbReference type="ARBA" id="ARBA00022729"/>
    </source>
</evidence>